<evidence type="ECO:0000313" key="9">
    <source>
        <dbReference type="Proteomes" id="UP001172457"/>
    </source>
</evidence>
<dbReference type="AlphaFoldDB" id="A0AA38U9T0"/>
<keyword evidence="5" id="KW-0813">Transport</keyword>
<name>A0AA38U9T0_9ASTR</name>
<dbReference type="PANTHER" id="PTHR45724">
    <property type="entry name" value="AQUAPORIN NIP2-1"/>
    <property type="match status" value="1"/>
</dbReference>
<dbReference type="SUPFAM" id="SSF81338">
    <property type="entry name" value="Aquaporin-like"/>
    <property type="match status" value="1"/>
</dbReference>
<keyword evidence="3 6" id="KW-1133">Transmembrane helix</keyword>
<evidence type="ECO:0000256" key="7">
    <source>
        <dbReference type="SAM" id="SignalP"/>
    </source>
</evidence>
<evidence type="ECO:0000256" key="5">
    <source>
        <dbReference type="RuleBase" id="RU000477"/>
    </source>
</evidence>
<evidence type="ECO:0008006" key="10">
    <source>
        <dbReference type="Google" id="ProtNLM"/>
    </source>
</evidence>
<accession>A0AA38U9T0</accession>
<dbReference type="GO" id="GO:0016020">
    <property type="term" value="C:membrane"/>
    <property type="evidence" value="ECO:0007669"/>
    <property type="project" value="UniProtKB-SubCell"/>
</dbReference>
<comment type="similarity">
    <text evidence="5">Belongs to the MIP/aquaporin (TC 1.A.8) family.</text>
</comment>
<evidence type="ECO:0000256" key="2">
    <source>
        <dbReference type="ARBA" id="ARBA00022692"/>
    </source>
</evidence>
<organism evidence="8 9">
    <name type="scientific">Centaurea solstitialis</name>
    <name type="common">yellow star-thistle</name>
    <dbReference type="NCBI Taxonomy" id="347529"/>
    <lineage>
        <taxon>Eukaryota</taxon>
        <taxon>Viridiplantae</taxon>
        <taxon>Streptophyta</taxon>
        <taxon>Embryophyta</taxon>
        <taxon>Tracheophyta</taxon>
        <taxon>Spermatophyta</taxon>
        <taxon>Magnoliopsida</taxon>
        <taxon>eudicotyledons</taxon>
        <taxon>Gunneridae</taxon>
        <taxon>Pentapetalae</taxon>
        <taxon>asterids</taxon>
        <taxon>campanulids</taxon>
        <taxon>Asterales</taxon>
        <taxon>Asteraceae</taxon>
        <taxon>Carduoideae</taxon>
        <taxon>Cardueae</taxon>
        <taxon>Centaureinae</taxon>
        <taxon>Centaurea</taxon>
    </lineage>
</organism>
<dbReference type="InterPro" id="IPR023271">
    <property type="entry name" value="Aquaporin-like"/>
</dbReference>
<feature type="signal peptide" evidence="7">
    <location>
        <begin position="1"/>
        <end position="18"/>
    </location>
</feature>
<dbReference type="InterPro" id="IPR034294">
    <property type="entry name" value="Aquaporin_transptr"/>
</dbReference>
<gene>
    <name evidence="8" type="ORF">OSB04_001793</name>
</gene>
<keyword evidence="2 5" id="KW-0812">Transmembrane</keyword>
<dbReference type="Pfam" id="PF00230">
    <property type="entry name" value="MIP"/>
    <property type="match status" value="1"/>
</dbReference>
<dbReference type="InterPro" id="IPR000425">
    <property type="entry name" value="MIP"/>
</dbReference>
<dbReference type="PRINTS" id="PR00783">
    <property type="entry name" value="MINTRINSICP"/>
</dbReference>
<evidence type="ECO:0000313" key="8">
    <source>
        <dbReference type="EMBL" id="KAJ9565827.1"/>
    </source>
</evidence>
<keyword evidence="9" id="KW-1185">Reference proteome</keyword>
<dbReference type="EMBL" id="JARYMX010000001">
    <property type="protein sequence ID" value="KAJ9565827.1"/>
    <property type="molecule type" value="Genomic_DNA"/>
</dbReference>
<dbReference type="Gene3D" id="1.20.1080.10">
    <property type="entry name" value="Glycerol uptake facilitator protein"/>
    <property type="match status" value="1"/>
</dbReference>
<proteinExistence type="inferred from homology"/>
<comment type="caution">
    <text evidence="8">The sequence shown here is derived from an EMBL/GenBank/DDBJ whole genome shotgun (WGS) entry which is preliminary data.</text>
</comment>
<dbReference type="Proteomes" id="UP001172457">
    <property type="component" value="Chromosome 1"/>
</dbReference>
<feature type="transmembrane region" description="Helical" evidence="6">
    <location>
        <begin position="28"/>
        <end position="48"/>
    </location>
</feature>
<sequence length="107" mass="11496">MMEIIITFFLMFVITVVATNKRATGELGGLVIGATILLNAMFAGPASGASMNPTISIGPTLVWNQYKGLWVYVLGHMVGAIGNTILFTDKPLSEITRGASFLHHNRS</sequence>
<feature type="chain" id="PRO_5041387465" description="Aquaporin" evidence="7">
    <location>
        <begin position="19"/>
        <end position="107"/>
    </location>
</feature>
<keyword evidence="7" id="KW-0732">Signal</keyword>
<comment type="subcellular location">
    <subcellularLocation>
        <location evidence="1">Membrane</location>
        <topology evidence="1">Multi-pass membrane protein</topology>
    </subcellularLocation>
</comment>
<keyword evidence="4 6" id="KW-0472">Membrane</keyword>
<evidence type="ECO:0000256" key="3">
    <source>
        <dbReference type="ARBA" id="ARBA00022989"/>
    </source>
</evidence>
<evidence type="ECO:0000256" key="1">
    <source>
        <dbReference type="ARBA" id="ARBA00004141"/>
    </source>
</evidence>
<reference evidence="8" key="1">
    <citation type="submission" date="2023-03" db="EMBL/GenBank/DDBJ databases">
        <title>Chromosome-scale reference genome and RAD-based genetic map of yellow starthistle (Centaurea solstitialis) reveal putative structural variation and QTLs associated with invader traits.</title>
        <authorList>
            <person name="Reatini B."/>
            <person name="Cang F.A."/>
            <person name="Jiang Q."/>
            <person name="Mckibben M.T.W."/>
            <person name="Barker M.S."/>
            <person name="Rieseberg L.H."/>
            <person name="Dlugosch K.M."/>
        </authorList>
    </citation>
    <scope>NUCLEOTIDE SEQUENCE</scope>
    <source>
        <strain evidence="8">CAN-66</strain>
        <tissue evidence="8">Leaf</tissue>
    </source>
</reference>
<protein>
    <recommendedName>
        <fullName evidence="10">Aquaporin</fullName>
    </recommendedName>
</protein>
<dbReference type="GO" id="GO:0015267">
    <property type="term" value="F:channel activity"/>
    <property type="evidence" value="ECO:0007669"/>
    <property type="project" value="InterPro"/>
</dbReference>
<dbReference type="PANTHER" id="PTHR45724:SF31">
    <property type="entry name" value="MAJOR INTRINSIC PROTEIN"/>
    <property type="match status" value="1"/>
</dbReference>
<evidence type="ECO:0000256" key="4">
    <source>
        <dbReference type="ARBA" id="ARBA00023136"/>
    </source>
</evidence>
<feature type="transmembrane region" description="Helical" evidence="6">
    <location>
        <begin position="69"/>
        <end position="87"/>
    </location>
</feature>
<evidence type="ECO:0000256" key="6">
    <source>
        <dbReference type="SAM" id="Phobius"/>
    </source>
</evidence>